<proteinExistence type="predicted"/>
<accession>A0A9D8PJ46</accession>
<reference evidence="1" key="2">
    <citation type="submission" date="2021-01" db="EMBL/GenBank/DDBJ databases">
        <authorList>
            <person name="Hahn C.R."/>
            <person name="Youssef N.H."/>
            <person name="Elshahed M."/>
        </authorList>
    </citation>
    <scope>NUCLEOTIDE SEQUENCE</scope>
    <source>
        <strain evidence="1">Zod_Metabat.24</strain>
    </source>
</reference>
<comment type="caution">
    <text evidence="1">The sequence shown here is derived from an EMBL/GenBank/DDBJ whole genome shotgun (WGS) entry which is preliminary data.</text>
</comment>
<evidence type="ECO:0000313" key="1">
    <source>
        <dbReference type="EMBL" id="MBN1571906.1"/>
    </source>
</evidence>
<dbReference type="Proteomes" id="UP000809273">
    <property type="component" value="Unassembled WGS sequence"/>
</dbReference>
<dbReference type="EMBL" id="JAFGIX010000009">
    <property type="protein sequence ID" value="MBN1571906.1"/>
    <property type="molecule type" value="Genomic_DNA"/>
</dbReference>
<name>A0A9D8PJ46_9DELT</name>
<evidence type="ECO:0000313" key="2">
    <source>
        <dbReference type="Proteomes" id="UP000809273"/>
    </source>
</evidence>
<sequence>MFKDKGFERSLQIRSPKNDFVFDQVIYEDFKKWGINKEARKKLADIYFINNFYVRPNALASSLFLQAAQNKNALSGSCGIDGIKHFSPRPNYNISIPPVTKFPNPPMQ</sequence>
<dbReference type="AlphaFoldDB" id="A0A9D8PJ46"/>
<reference evidence="1" key="1">
    <citation type="journal article" date="2021" name="Environ. Microbiol.">
        <title>Genomic characterization of three novel Desulfobacterota classes expand the metabolic and phylogenetic diversity of the phylum.</title>
        <authorList>
            <person name="Murphy C.L."/>
            <person name="Biggerstaff J."/>
            <person name="Eichhorn A."/>
            <person name="Ewing E."/>
            <person name="Shahan R."/>
            <person name="Soriano D."/>
            <person name="Stewart S."/>
            <person name="VanMol K."/>
            <person name="Walker R."/>
            <person name="Walters P."/>
            <person name="Elshahed M.S."/>
            <person name="Youssef N.H."/>
        </authorList>
    </citation>
    <scope>NUCLEOTIDE SEQUENCE</scope>
    <source>
        <strain evidence="1">Zod_Metabat.24</strain>
    </source>
</reference>
<protein>
    <submittedName>
        <fullName evidence="1">Uncharacterized protein</fullName>
    </submittedName>
</protein>
<organism evidence="1 2">
    <name type="scientific">Candidatus Zymogenus saltonus</name>
    <dbReference type="NCBI Taxonomy" id="2844893"/>
    <lineage>
        <taxon>Bacteria</taxon>
        <taxon>Deltaproteobacteria</taxon>
        <taxon>Candidatus Zymogenia</taxon>
        <taxon>Candidatus Zymogeniales</taxon>
        <taxon>Candidatus Zymogenaceae</taxon>
        <taxon>Candidatus Zymogenus</taxon>
    </lineage>
</organism>
<gene>
    <name evidence="1" type="ORF">JW984_01780</name>
</gene>